<sequence>AQRAVKIAMKGLAPKPKKPVEADGLKIDSEPAKA</sequence>
<reference evidence="2" key="1">
    <citation type="journal article" date="2012" name="PLoS ONE">
        <title>Gene sets for utilization of primary and secondary nutrition supplies in the distal gut of endangered iberian lynx.</title>
        <authorList>
            <person name="Alcaide M."/>
            <person name="Messina E."/>
            <person name="Richter M."/>
            <person name="Bargiela R."/>
            <person name="Peplies J."/>
            <person name="Huws S.A."/>
            <person name="Newbold C.J."/>
            <person name="Golyshin P.N."/>
            <person name="Simon M.A."/>
            <person name="Lopez G."/>
            <person name="Yakimov M.M."/>
            <person name="Ferrer M."/>
        </authorList>
    </citation>
    <scope>NUCLEOTIDE SEQUENCE</scope>
</reference>
<proteinExistence type="predicted"/>
<gene>
    <name evidence="2" type="ORF">EVA_16126</name>
</gene>
<organism evidence="2">
    <name type="scientific">gut metagenome</name>
    <dbReference type="NCBI Taxonomy" id="749906"/>
    <lineage>
        <taxon>unclassified sequences</taxon>
        <taxon>metagenomes</taxon>
        <taxon>organismal metagenomes</taxon>
    </lineage>
</organism>
<dbReference type="EMBL" id="AMCI01005618">
    <property type="protein sequence ID" value="EJW95767.1"/>
    <property type="molecule type" value="Genomic_DNA"/>
</dbReference>
<feature type="region of interest" description="Disordered" evidence="1">
    <location>
        <begin position="1"/>
        <end position="34"/>
    </location>
</feature>
<evidence type="ECO:0000313" key="2">
    <source>
        <dbReference type="EMBL" id="EJW95767.1"/>
    </source>
</evidence>
<dbReference type="AlphaFoldDB" id="J9G1S9"/>
<feature type="compositionally biased region" description="Basic and acidic residues" evidence="1">
    <location>
        <begin position="18"/>
        <end position="34"/>
    </location>
</feature>
<evidence type="ECO:0000256" key="1">
    <source>
        <dbReference type="SAM" id="MobiDB-lite"/>
    </source>
</evidence>
<feature type="non-terminal residue" evidence="2">
    <location>
        <position position="1"/>
    </location>
</feature>
<accession>J9G1S9</accession>
<name>J9G1S9_9ZZZZ</name>
<protein>
    <submittedName>
        <fullName evidence="2">Uncharacterized protein</fullName>
    </submittedName>
</protein>
<comment type="caution">
    <text evidence="2">The sequence shown here is derived from an EMBL/GenBank/DDBJ whole genome shotgun (WGS) entry which is preliminary data.</text>
</comment>